<dbReference type="EMBL" id="UGNV01000001">
    <property type="protein sequence ID" value="STX28880.1"/>
    <property type="molecule type" value="Genomic_DNA"/>
</dbReference>
<sequence length="43" mass="4911">MKMLFNALFNSKDTLKSKALAILAQDRKDMMKPIINGKKNKKS</sequence>
<gene>
    <name evidence="1" type="ORF">NCTC13315_01414</name>
</gene>
<proteinExistence type="predicted"/>
<organism evidence="1 2">
    <name type="scientific">Legionella beliardensis</name>
    <dbReference type="NCBI Taxonomy" id="91822"/>
    <lineage>
        <taxon>Bacteria</taxon>
        <taxon>Pseudomonadati</taxon>
        <taxon>Pseudomonadota</taxon>
        <taxon>Gammaproteobacteria</taxon>
        <taxon>Legionellales</taxon>
        <taxon>Legionellaceae</taxon>
        <taxon>Legionella</taxon>
    </lineage>
</organism>
<evidence type="ECO:0000313" key="1">
    <source>
        <dbReference type="EMBL" id="STX28880.1"/>
    </source>
</evidence>
<evidence type="ECO:0000313" key="2">
    <source>
        <dbReference type="Proteomes" id="UP000254968"/>
    </source>
</evidence>
<protein>
    <submittedName>
        <fullName evidence="1">Uncharacterized protein</fullName>
    </submittedName>
</protein>
<reference evidence="1 2" key="1">
    <citation type="submission" date="2018-06" db="EMBL/GenBank/DDBJ databases">
        <authorList>
            <consortium name="Pathogen Informatics"/>
            <person name="Doyle S."/>
        </authorList>
    </citation>
    <scope>NUCLEOTIDE SEQUENCE [LARGE SCALE GENOMIC DNA]</scope>
    <source>
        <strain evidence="1 2">NCTC13315</strain>
    </source>
</reference>
<dbReference type="Proteomes" id="UP000254968">
    <property type="component" value="Unassembled WGS sequence"/>
</dbReference>
<dbReference type="RefSeq" id="WP_278043837.1">
    <property type="nucleotide sequence ID" value="NZ_CAAAHO010000001.1"/>
</dbReference>
<name>A0A378I2C0_9GAMM</name>
<keyword evidence="2" id="KW-1185">Reference proteome</keyword>
<dbReference type="AlphaFoldDB" id="A0A378I2C0"/>
<accession>A0A378I2C0</accession>